<dbReference type="InterPro" id="IPR029058">
    <property type="entry name" value="AB_hydrolase_fold"/>
</dbReference>
<dbReference type="InterPro" id="IPR019826">
    <property type="entry name" value="Carboxylesterase_B_AS"/>
</dbReference>
<evidence type="ECO:0000256" key="11">
    <source>
        <dbReference type="ARBA" id="ARBA00038819"/>
    </source>
</evidence>
<dbReference type="SUPFAM" id="SSF53474">
    <property type="entry name" value="alpha/beta-Hydrolases"/>
    <property type="match status" value="1"/>
</dbReference>
<evidence type="ECO:0000256" key="10">
    <source>
        <dbReference type="ARBA" id="ARBA00037444"/>
    </source>
</evidence>
<reference evidence="15" key="2">
    <citation type="submission" date="2025-09" db="UniProtKB">
        <authorList>
            <consortium name="Ensembl"/>
        </authorList>
    </citation>
    <scope>IDENTIFICATION</scope>
</reference>
<evidence type="ECO:0000256" key="4">
    <source>
        <dbReference type="ARBA" id="ARBA00022525"/>
    </source>
</evidence>
<evidence type="ECO:0000256" key="6">
    <source>
        <dbReference type="ARBA" id="ARBA00022801"/>
    </source>
</evidence>
<evidence type="ECO:0000256" key="8">
    <source>
        <dbReference type="ARBA" id="ARBA00023180"/>
    </source>
</evidence>
<dbReference type="Gene3D" id="3.40.50.1820">
    <property type="entry name" value="alpha/beta hydrolase"/>
    <property type="match status" value="1"/>
</dbReference>
<evidence type="ECO:0000313" key="15">
    <source>
        <dbReference type="Ensembl" id="ENSGMOP00000051672.1"/>
    </source>
</evidence>
<name>A0A8C5C0U4_GADMO</name>
<feature type="signal peptide" evidence="13">
    <location>
        <begin position="1"/>
        <end position="28"/>
    </location>
</feature>
<evidence type="ECO:0000256" key="3">
    <source>
        <dbReference type="ARBA" id="ARBA00022487"/>
    </source>
</evidence>
<dbReference type="EC" id="3.1.1.-" evidence="13"/>
<dbReference type="GO" id="GO:0005886">
    <property type="term" value="C:plasma membrane"/>
    <property type="evidence" value="ECO:0007669"/>
    <property type="project" value="TreeGrafter"/>
</dbReference>
<protein>
    <recommendedName>
        <fullName evidence="13">Carboxylic ester hydrolase</fullName>
        <ecNumber evidence="13">3.1.1.-</ecNumber>
    </recommendedName>
</protein>
<organism evidence="15 16">
    <name type="scientific">Gadus morhua</name>
    <name type="common">Atlantic cod</name>
    <dbReference type="NCBI Taxonomy" id="8049"/>
    <lineage>
        <taxon>Eukaryota</taxon>
        <taxon>Metazoa</taxon>
        <taxon>Chordata</taxon>
        <taxon>Craniata</taxon>
        <taxon>Vertebrata</taxon>
        <taxon>Euteleostomi</taxon>
        <taxon>Actinopterygii</taxon>
        <taxon>Neopterygii</taxon>
        <taxon>Teleostei</taxon>
        <taxon>Neoteleostei</taxon>
        <taxon>Acanthomorphata</taxon>
        <taxon>Zeiogadaria</taxon>
        <taxon>Gadariae</taxon>
        <taxon>Gadiformes</taxon>
        <taxon>Gadoidei</taxon>
        <taxon>Gadidae</taxon>
        <taxon>Gadus</taxon>
    </lineage>
</organism>
<comment type="subcellular location">
    <subcellularLocation>
        <location evidence="1">Secreted</location>
    </subcellularLocation>
</comment>
<keyword evidence="13" id="KW-0732">Signal</keyword>
<dbReference type="OMA" id="KWERSEE"/>
<comment type="similarity">
    <text evidence="2 13">Belongs to the type-B carboxylesterase/lipase family.</text>
</comment>
<dbReference type="InterPro" id="IPR002018">
    <property type="entry name" value="CarbesteraseB"/>
</dbReference>
<dbReference type="GO" id="GO:0005615">
    <property type="term" value="C:extracellular space"/>
    <property type="evidence" value="ECO:0007669"/>
    <property type="project" value="TreeGrafter"/>
</dbReference>
<dbReference type="PANTHER" id="PTHR43918:SF5">
    <property type="entry name" value="CHOLINESTERASE"/>
    <property type="match status" value="1"/>
</dbReference>
<keyword evidence="4" id="KW-0964">Secreted</keyword>
<dbReference type="GO" id="GO:0003990">
    <property type="term" value="F:acetylcholinesterase activity"/>
    <property type="evidence" value="ECO:0007669"/>
    <property type="project" value="TreeGrafter"/>
</dbReference>
<keyword evidence="5" id="KW-0597">Phosphoprotein</keyword>
<evidence type="ECO:0000256" key="1">
    <source>
        <dbReference type="ARBA" id="ARBA00004613"/>
    </source>
</evidence>
<dbReference type="Ensembl" id="ENSGMOT00000038741.1">
    <property type="protein sequence ID" value="ENSGMOP00000051672.1"/>
    <property type="gene ID" value="ENSGMOG00000034357.1"/>
</dbReference>
<comment type="function">
    <text evidence="10">Esterase with broad substrate specificity. Contributes to the inactivation of the neurotransmitter acetylcholine. Can degrade neurotoxic organophosphate esters.</text>
</comment>
<feature type="domain" description="Carboxylesterase type B" evidence="14">
    <location>
        <begin position="90"/>
        <end position="461"/>
    </location>
</feature>
<evidence type="ECO:0000256" key="7">
    <source>
        <dbReference type="ARBA" id="ARBA00023157"/>
    </source>
</evidence>
<evidence type="ECO:0000256" key="9">
    <source>
        <dbReference type="ARBA" id="ARBA00036543"/>
    </source>
</evidence>
<dbReference type="PANTHER" id="PTHR43918">
    <property type="entry name" value="ACETYLCHOLINESTERASE"/>
    <property type="match status" value="1"/>
</dbReference>
<dbReference type="GO" id="GO:0006581">
    <property type="term" value="P:acetylcholine catabolic process"/>
    <property type="evidence" value="ECO:0007669"/>
    <property type="project" value="TreeGrafter"/>
</dbReference>
<feature type="chain" id="PRO_5044968163" description="Carboxylic ester hydrolase" evidence="13">
    <location>
        <begin position="29"/>
        <end position="499"/>
    </location>
</feature>
<comment type="catalytic activity">
    <reaction evidence="9">
        <text>an acylcholine + H2O = a carboxylate + choline + H(+)</text>
        <dbReference type="Rhea" id="RHEA:21964"/>
        <dbReference type="ChEBI" id="CHEBI:15354"/>
        <dbReference type="ChEBI" id="CHEBI:15377"/>
        <dbReference type="ChEBI" id="CHEBI:15378"/>
        <dbReference type="ChEBI" id="CHEBI:29067"/>
        <dbReference type="ChEBI" id="CHEBI:35287"/>
        <dbReference type="EC" id="3.1.1.8"/>
    </reaction>
</comment>
<evidence type="ECO:0000313" key="16">
    <source>
        <dbReference type="Proteomes" id="UP000694546"/>
    </source>
</evidence>
<dbReference type="Proteomes" id="UP000694546">
    <property type="component" value="Chromosome 2"/>
</dbReference>
<dbReference type="AlphaFoldDB" id="A0A8C5C0U4"/>
<keyword evidence="3" id="KW-0719">Serine esterase</keyword>
<comment type="subunit">
    <text evidence="11">Homotetramer; disulfide-linked. Dimer of dimers.</text>
</comment>
<sequence length="499" mass="55193">MSFSVSFPMATSTPFLLLVLHLCSGSLGQLPEDLTIGTLNGKVRGTRLWPLATVEINLLKSPSEGFIHSHTFVFSSTQFDITMFFFSCNRLGALGFLSLPENDNIRGNAGLLDQQLALRWVADNIAFFGGDSSKVTLFGESAGAASVGFHLLAPSSHGLFPVSGVPTALWASLSQRETWKRWSLSLASLLGCPRSPAADLERCLQRVDRVDIVTKQFQVLPEASILAAPFAPSADGLFLPDEPEVCVLLKTGNFTKIEVLFGLNQNEGTSFLVHGMPGYSLAGESPISRKLFIEGIPLALPGTSNITKEAVIFQYTSWSEVDNEVKNRDAMGDLFGHRFISCPTLEFARRYSEHGGKAFFYLFDHRSSASPWPAWMGVMHACEIEFVFGMPLNASLKYTEREVNMSRSIMKQWANFARTGNPSNSGVPWPLFQAESQFYLTLNTNQPLQRSKMIAQQCQFWTNLVPKIQGVSGMDLCSFSLCIYSNDILILFLYLKRKA</sequence>
<proteinExistence type="inferred from homology"/>
<dbReference type="PRINTS" id="PR00878">
    <property type="entry name" value="CHOLNESTRASE"/>
</dbReference>
<feature type="active site" description="Charge relay system" evidence="12">
    <location>
        <position position="380"/>
    </location>
</feature>
<keyword evidence="6 13" id="KW-0378">Hydrolase</keyword>
<dbReference type="PROSITE" id="PS00122">
    <property type="entry name" value="CARBOXYLESTERASE_B_1"/>
    <property type="match status" value="1"/>
</dbReference>
<dbReference type="GO" id="GO:0019695">
    <property type="term" value="P:choline metabolic process"/>
    <property type="evidence" value="ECO:0007669"/>
    <property type="project" value="TreeGrafter"/>
</dbReference>
<reference evidence="15" key="1">
    <citation type="submission" date="2025-08" db="UniProtKB">
        <authorList>
            <consortium name="Ensembl"/>
        </authorList>
    </citation>
    <scope>IDENTIFICATION</scope>
</reference>
<dbReference type="Pfam" id="PF00135">
    <property type="entry name" value="COesterase"/>
    <property type="match status" value="1"/>
</dbReference>
<evidence type="ECO:0000256" key="5">
    <source>
        <dbReference type="ARBA" id="ARBA00022553"/>
    </source>
</evidence>
<evidence type="ECO:0000256" key="13">
    <source>
        <dbReference type="RuleBase" id="RU361235"/>
    </source>
</evidence>
<evidence type="ECO:0000256" key="12">
    <source>
        <dbReference type="PIRSR" id="PIRSR600997-1"/>
    </source>
</evidence>
<dbReference type="GeneTree" id="ENSGT00940000157023"/>
<dbReference type="InterPro" id="IPR050654">
    <property type="entry name" value="AChE-related_enzymes"/>
</dbReference>
<keyword evidence="8" id="KW-0325">Glycoprotein</keyword>
<accession>A0A8C5C0U4</accession>
<feature type="active site" description="Charge relay system" evidence="12">
    <location>
        <position position="267"/>
    </location>
</feature>
<dbReference type="InterPro" id="IPR000997">
    <property type="entry name" value="Cholinesterase"/>
</dbReference>
<feature type="active site" description="Acyl-ester intermediate" evidence="12">
    <location>
        <position position="141"/>
    </location>
</feature>
<evidence type="ECO:0000259" key="14">
    <source>
        <dbReference type="Pfam" id="PF00135"/>
    </source>
</evidence>
<evidence type="ECO:0000256" key="2">
    <source>
        <dbReference type="ARBA" id="ARBA00005964"/>
    </source>
</evidence>
<keyword evidence="16" id="KW-1185">Reference proteome</keyword>
<keyword evidence="7" id="KW-1015">Disulfide bond</keyword>